<reference evidence="8" key="1">
    <citation type="submission" date="2022-11" db="EMBL/GenBank/DDBJ databases">
        <authorList>
            <person name="Hyden B.L."/>
            <person name="Feng K."/>
            <person name="Yates T."/>
            <person name="Jawdy S."/>
            <person name="Smart L.B."/>
            <person name="Muchero W."/>
        </authorList>
    </citation>
    <scope>NUCLEOTIDE SEQUENCE</scope>
    <source>
        <tissue evidence="8">Shoot tip</tissue>
    </source>
</reference>
<dbReference type="InterPro" id="IPR050704">
    <property type="entry name" value="Peptidase_C85-like"/>
</dbReference>
<keyword evidence="5" id="KW-0378">Hydrolase</keyword>
<sequence length="474" mass="53227">MVICDQDSDVIQWGLRLFVGDPPYYSGYYGDAIIQSDEGYHGHYVRDHYDISDCSHVESDEMIARTLQEEFSQLAVTEDNEYSHGGEEHLHTPVDEHPWQYTPTRNYCSDNECSHEESDDAVPSSSCSSPVNGEDDSYSPESNDEYELDDEVGKRLNQLIPIRHVPRINGEIPSIDEATSDHERLLNRLQLFGFDELKVQGDGNCQFRALSDQIYNTPDQHKIVRRQVVHQLKSHPAIYEGYVPMEYGEYLRKMSKSGEWGDHVTLQAAADSYGVKILVMTSFKDTCYIEILPVSQKPKGVICLSFWAEVHYNSIYFQGDTSSGFRKKKKHAHAAASSFACSAIACDISQITGKIKVQCSILLMHRDGKMDISVEVETGRQDLNMLSFTPSTKSLAPASPVDSPGCKQRTFLFSTRLQIKIILQKETCSKPLPGGKPKEENLLGLTMQQGKRETNGGSKFQIQSSAVSTHVIGF</sequence>
<evidence type="ECO:0000256" key="6">
    <source>
        <dbReference type="SAM" id="MobiDB-lite"/>
    </source>
</evidence>
<dbReference type="GO" id="GO:0004843">
    <property type="term" value="F:cysteine-type deubiquitinase activity"/>
    <property type="evidence" value="ECO:0007669"/>
    <property type="project" value="UniProtKB-EC"/>
</dbReference>
<reference evidence="8" key="2">
    <citation type="journal article" date="2023" name="Int. J. Mol. Sci.">
        <title>De Novo Assembly and Annotation of 11 Diverse Shrub Willow (Salix) Genomes Reveals Novel Gene Organization in Sex-Linked Regions.</title>
        <authorList>
            <person name="Hyden B."/>
            <person name="Feng K."/>
            <person name="Yates T.B."/>
            <person name="Jawdy S."/>
            <person name="Cereghino C."/>
            <person name="Smart L.B."/>
            <person name="Muchero W."/>
        </authorList>
    </citation>
    <scope>NUCLEOTIDE SEQUENCE [LARGE SCALE GENOMIC DNA]</scope>
    <source>
        <tissue evidence="8">Shoot tip</tissue>
    </source>
</reference>
<comment type="similarity">
    <text evidence="2">Belongs to the peptidase C85 family.</text>
</comment>
<dbReference type="PANTHER" id="PTHR12419">
    <property type="entry name" value="OTU DOMAIN CONTAINING PROTEIN"/>
    <property type="match status" value="1"/>
</dbReference>
<protein>
    <recommendedName>
        <fullName evidence="3">ubiquitinyl hydrolase 1</fullName>
        <ecNumber evidence="3">3.4.19.12</ecNumber>
    </recommendedName>
</protein>
<dbReference type="EMBL" id="JAPFFL010000001">
    <property type="protein sequence ID" value="KAJ6750145.1"/>
    <property type="molecule type" value="Genomic_DNA"/>
</dbReference>
<dbReference type="PROSITE" id="PS50802">
    <property type="entry name" value="OTU"/>
    <property type="match status" value="1"/>
</dbReference>
<feature type="compositionally biased region" description="Polar residues" evidence="6">
    <location>
        <begin position="101"/>
        <end position="111"/>
    </location>
</feature>
<feature type="region of interest" description="Disordered" evidence="6">
    <location>
        <begin position="79"/>
        <end position="145"/>
    </location>
</feature>
<organism evidence="8 9">
    <name type="scientific">Salix viminalis</name>
    <name type="common">Common osier</name>
    <name type="synonym">Basket willow</name>
    <dbReference type="NCBI Taxonomy" id="40686"/>
    <lineage>
        <taxon>Eukaryota</taxon>
        <taxon>Viridiplantae</taxon>
        <taxon>Streptophyta</taxon>
        <taxon>Embryophyta</taxon>
        <taxon>Tracheophyta</taxon>
        <taxon>Spermatophyta</taxon>
        <taxon>Magnoliopsida</taxon>
        <taxon>eudicotyledons</taxon>
        <taxon>Gunneridae</taxon>
        <taxon>Pentapetalae</taxon>
        <taxon>rosids</taxon>
        <taxon>fabids</taxon>
        <taxon>Malpighiales</taxon>
        <taxon>Salicaceae</taxon>
        <taxon>Saliceae</taxon>
        <taxon>Salix</taxon>
    </lineage>
</organism>
<feature type="compositionally biased region" description="Basic and acidic residues" evidence="6">
    <location>
        <begin position="81"/>
        <end position="98"/>
    </location>
</feature>
<feature type="compositionally biased region" description="Acidic residues" evidence="6">
    <location>
        <begin position="133"/>
        <end position="145"/>
    </location>
</feature>
<evidence type="ECO:0000256" key="1">
    <source>
        <dbReference type="ARBA" id="ARBA00000707"/>
    </source>
</evidence>
<dbReference type="Proteomes" id="UP001151529">
    <property type="component" value="Chromosome 16"/>
</dbReference>
<dbReference type="InterPro" id="IPR038765">
    <property type="entry name" value="Papain-like_cys_pep_sf"/>
</dbReference>
<dbReference type="FunFam" id="3.90.70.80:FF:000001">
    <property type="entry name" value="OTU domain-containing protein"/>
    <property type="match status" value="1"/>
</dbReference>
<evidence type="ECO:0000256" key="4">
    <source>
        <dbReference type="ARBA" id="ARBA00022786"/>
    </source>
</evidence>
<feature type="compositionally biased region" description="Low complexity" evidence="6">
    <location>
        <begin position="121"/>
        <end position="131"/>
    </location>
</feature>
<comment type="catalytic activity">
    <reaction evidence="1">
        <text>Thiol-dependent hydrolysis of ester, thioester, amide, peptide and isopeptide bonds formed by the C-terminal Gly of ubiquitin (a 76-residue protein attached to proteins as an intracellular targeting signal).</text>
        <dbReference type="EC" id="3.4.19.12"/>
    </reaction>
</comment>
<dbReference type="AlphaFoldDB" id="A0A9Q0VM97"/>
<dbReference type="CDD" id="cd22751">
    <property type="entry name" value="OTU_plant_OTU9-like"/>
    <property type="match status" value="1"/>
</dbReference>
<feature type="domain" description="OTU" evidence="7">
    <location>
        <begin position="194"/>
        <end position="318"/>
    </location>
</feature>
<evidence type="ECO:0000256" key="3">
    <source>
        <dbReference type="ARBA" id="ARBA00012759"/>
    </source>
</evidence>
<keyword evidence="9" id="KW-1185">Reference proteome</keyword>
<evidence type="ECO:0000256" key="5">
    <source>
        <dbReference type="ARBA" id="ARBA00022801"/>
    </source>
</evidence>
<dbReference type="InterPro" id="IPR003323">
    <property type="entry name" value="OTU_dom"/>
</dbReference>
<keyword evidence="4" id="KW-0833">Ubl conjugation pathway</keyword>
<evidence type="ECO:0000313" key="8">
    <source>
        <dbReference type="EMBL" id="KAJ6750145.1"/>
    </source>
</evidence>
<name>A0A9Q0VM97_SALVM</name>
<dbReference type="Pfam" id="PF02338">
    <property type="entry name" value="OTU"/>
    <property type="match status" value="1"/>
</dbReference>
<dbReference type="PANTHER" id="PTHR12419:SF103">
    <property type="entry name" value="OVARIAN TUMOR DOMAIN-CONTAINING DEUBIQUITINATING ENZYME 10-RELATED"/>
    <property type="match status" value="1"/>
</dbReference>
<accession>A0A9Q0VM97</accession>
<proteinExistence type="inferred from homology"/>
<dbReference type="EC" id="3.4.19.12" evidence="3"/>
<comment type="caution">
    <text evidence="8">The sequence shown here is derived from an EMBL/GenBank/DDBJ whole genome shotgun (WGS) entry which is preliminary data.</text>
</comment>
<evidence type="ECO:0000313" key="9">
    <source>
        <dbReference type="Proteomes" id="UP001151529"/>
    </source>
</evidence>
<dbReference type="Gene3D" id="3.90.70.80">
    <property type="match status" value="1"/>
</dbReference>
<dbReference type="OrthoDB" id="415023at2759"/>
<gene>
    <name evidence="8" type="ORF">OIU85_000750</name>
</gene>
<dbReference type="SUPFAM" id="SSF54001">
    <property type="entry name" value="Cysteine proteinases"/>
    <property type="match status" value="1"/>
</dbReference>
<evidence type="ECO:0000256" key="2">
    <source>
        <dbReference type="ARBA" id="ARBA00010407"/>
    </source>
</evidence>
<dbReference type="GO" id="GO:0016579">
    <property type="term" value="P:protein deubiquitination"/>
    <property type="evidence" value="ECO:0007669"/>
    <property type="project" value="TreeGrafter"/>
</dbReference>
<evidence type="ECO:0000259" key="7">
    <source>
        <dbReference type="PROSITE" id="PS50802"/>
    </source>
</evidence>